<dbReference type="InterPro" id="IPR008181">
    <property type="entry name" value="dUTPase"/>
</dbReference>
<dbReference type="EC" id="3.6.1.23" evidence="5"/>
<keyword evidence="3 5" id="KW-0546">Nucleotide metabolism</keyword>
<keyword evidence="5" id="KW-0460">Magnesium</keyword>
<comment type="caution">
    <text evidence="7">The sequence shown here is derived from an EMBL/GenBank/DDBJ whole genome shotgun (WGS) entry which is preliminary data.</text>
</comment>
<reference evidence="7 8" key="1">
    <citation type="submission" date="2024-01" db="EMBL/GenBank/DDBJ databases">
        <title>New evidence supports the origin of RcGTA from prophage.</title>
        <authorList>
            <person name="Xu Y."/>
            <person name="Liu B."/>
            <person name="Chen F."/>
        </authorList>
    </citation>
    <scope>NUCLEOTIDE SEQUENCE [LARGE SCALE GENOMIC DNA]</scope>
    <source>
        <strain evidence="7 8">CBW1107-2</strain>
    </source>
</reference>
<dbReference type="InterPro" id="IPR033704">
    <property type="entry name" value="dUTPase_trimeric"/>
</dbReference>
<protein>
    <recommendedName>
        <fullName evidence="5">Deoxyuridine 5'-triphosphate nucleotidohydrolase</fullName>
        <shortName evidence="5">dUTPase</shortName>
        <ecNumber evidence="5">3.6.1.23</ecNumber>
    </recommendedName>
    <alternativeName>
        <fullName evidence="5">dUTP pyrophosphatase</fullName>
    </alternativeName>
</protein>
<dbReference type="Pfam" id="PF00692">
    <property type="entry name" value="dUTPase"/>
    <property type="match status" value="1"/>
</dbReference>
<dbReference type="PANTHER" id="PTHR11241">
    <property type="entry name" value="DEOXYURIDINE 5'-TRIPHOSPHATE NUCLEOTIDOHYDROLASE"/>
    <property type="match status" value="1"/>
</dbReference>
<dbReference type="SUPFAM" id="SSF51283">
    <property type="entry name" value="dUTPase-like"/>
    <property type="match status" value="1"/>
</dbReference>
<dbReference type="RefSeq" id="WP_368801975.1">
    <property type="nucleotide sequence ID" value="NZ_JAZHFV010000001.1"/>
</dbReference>
<feature type="binding site" evidence="5">
    <location>
        <begin position="95"/>
        <end position="97"/>
    </location>
    <ligand>
        <name>substrate</name>
    </ligand>
</feature>
<name>A0ABV3WNC4_9HYPH</name>
<dbReference type="InterPro" id="IPR029054">
    <property type="entry name" value="dUTPase-like"/>
</dbReference>
<comment type="caution">
    <text evidence="5">Lacks conserved residue(s) required for the propagation of feature annotation.</text>
</comment>
<dbReference type="Proteomes" id="UP001559025">
    <property type="component" value="Unassembled WGS sequence"/>
</dbReference>
<evidence type="ECO:0000256" key="3">
    <source>
        <dbReference type="ARBA" id="ARBA00023080"/>
    </source>
</evidence>
<comment type="cofactor">
    <cofactor evidence="5">
        <name>Mg(2+)</name>
        <dbReference type="ChEBI" id="CHEBI:18420"/>
    </cofactor>
</comment>
<feature type="domain" description="dUTPase-like" evidence="6">
    <location>
        <begin position="26"/>
        <end position="157"/>
    </location>
</feature>
<sequence>MKLAPDTRSAPVLGIVRMPHSQGLALPAYESDGAAGLDLRAAVPEDRPMILLPGRRALVPTGLIFEIPAGYEGQVRPRSGLAFKHGITCLNTPGTIDSDYRGELQVLLVNLGDEDFAIERGMRIAQLVLAPVSHATIEERDLAGETARGAGGFGSTGTK</sequence>
<dbReference type="NCBIfam" id="NF001862">
    <property type="entry name" value="PRK00601.1"/>
    <property type="match status" value="1"/>
</dbReference>
<organism evidence="7 8">
    <name type="scientific">Neoaquamicrobium sediminum</name>
    <dbReference type="NCBI Taxonomy" id="1849104"/>
    <lineage>
        <taxon>Bacteria</taxon>
        <taxon>Pseudomonadati</taxon>
        <taxon>Pseudomonadota</taxon>
        <taxon>Alphaproteobacteria</taxon>
        <taxon>Hyphomicrobiales</taxon>
        <taxon>Phyllobacteriaceae</taxon>
        <taxon>Neoaquamicrobium</taxon>
    </lineage>
</organism>
<gene>
    <name evidence="5 7" type="primary">dut</name>
    <name evidence="7" type="ORF">V1479_02385</name>
</gene>
<accession>A0ABV3WNC4</accession>
<keyword evidence="2 5" id="KW-0378">Hydrolase</keyword>
<evidence type="ECO:0000256" key="4">
    <source>
        <dbReference type="ARBA" id="ARBA00047686"/>
    </source>
</evidence>
<dbReference type="Gene3D" id="2.70.40.10">
    <property type="match status" value="1"/>
</dbReference>
<evidence type="ECO:0000259" key="6">
    <source>
        <dbReference type="Pfam" id="PF00692"/>
    </source>
</evidence>
<proteinExistence type="inferred from homology"/>
<feature type="binding site" evidence="5">
    <location>
        <position position="91"/>
    </location>
    <ligand>
        <name>substrate</name>
    </ligand>
</feature>
<comment type="catalytic activity">
    <reaction evidence="4 5">
        <text>dUTP + H2O = dUMP + diphosphate + H(+)</text>
        <dbReference type="Rhea" id="RHEA:10248"/>
        <dbReference type="ChEBI" id="CHEBI:15377"/>
        <dbReference type="ChEBI" id="CHEBI:15378"/>
        <dbReference type="ChEBI" id="CHEBI:33019"/>
        <dbReference type="ChEBI" id="CHEBI:61555"/>
        <dbReference type="ChEBI" id="CHEBI:246422"/>
        <dbReference type="EC" id="3.6.1.23"/>
    </reaction>
</comment>
<evidence type="ECO:0000256" key="5">
    <source>
        <dbReference type="HAMAP-Rule" id="MF_00116"/>
    </source>
</evidence>
<evidence type="ECO:0000313" key="7">
    <source>
        <dbReference type="EMBL" id="MEX4006132.1"/>
    </source>
</evidence>
<keyword evidence="8" id="KW-1185">Reference proteome</keyword>
<evidence type="ECO:0000313" key="8">
    <source>
        <dbReference type="Proteomes" id="UP001559025"/>
    </source>
</evidence>
<evidence type="ECO:0000256" key="2">
    <source>
        <dbReference type="ARBA" id="ARBA00022801"/>
    </source>
</evidence>
<dbReference type="GO" id="GO:0004170">
    <property type="term" value="F:dUTP diphosphatase activity"/>
    <property type="evidence" value="ECO:0007669"/>
    <property type="project" value="UniProtKB-EC"/>
</dbReference>
<evidence type="ECO:0000256" key="1">
    <source>
        <dbReference type="ARBA" id="ARBA00006581"/>
    </source>
</evidence>
<dbReference type="NCBIfam" id="TIGR00576">
    <property type="entry name" value="dut"/>
    <property type="match status" value="1"/>
</dbReference>
<comment type="function">
    <text evidence="5">This enzyme is involved in nucleotide metabolism: it produces dUMP, the immediate precursor of thymidine nucleotides and it decreases the intracellular concentration of dUTP so that uracil cannot be incorporated into DNA.</text>
</comment>
<comment type="similarity">
    <text evidence="1 5">Belongs to the dUTPase family.</text>
</comment>
<dbReference type="EMBL" id="JAZHFV010000001">
    <property type="protein sequence ID" value="MEX4006132.1"/>
    <property type="molecule type" value="Genomic_DNA"/>
</dbReference>
<comment type="pathway">
    <text evidence="5">Pyrimidine metabolism; dUMP biosynthesis; dUMP from dCTP (dUTP route): step 2/2.</text>
</comment>
<dbReference type="InterPro" id="IPR036157">
    <property type="entry name" value="dUTPase-like_sf"/>
</dbReference>
<dbReference type="CDD" id="cd07557">
    <property type="entry name" value="trimeric_dUTPase"/>
    <property type="match status" value="1"/>
</dbReference>
<keyword evidence="5" id="KW-0479">Metal-binding</keyword>
<dbReference type="HAMAP" id="MF_00116">
    <property type="entry name" value="dUTPase_bact"/>
    <property type="match status" value="1"/>
</dbReference>
<dbReference type="PANTHER" id="PTHR11241:SF0">
    <property type="entry name" value="DEOXYURIDINE 5'-TRIPHOSPHATE NUCLEOTIDOHYDROLASE"/>
    <property type="match status" value="1"/>
</dbReference>
<feature type="binding site" evidence="5">
    <location>
        <begin position="78"/>
        <end position="80"/>
    </location>
    <ligand>
        <name>substrate</name>
    </ligand>
</feature>